<dbReference type="EMBL" id="JAUTDP010000004">
    <property type="protein sequence ID" value="KAK3400006.1"/>
    <property type="molecule type" value="Genomic_DNA"/>
</dbReference>
<dbReference type="Proteomes" id="UP001281003">
    <property type="component" value="Unassembled WGS sequence"/>
</dbReference>
<reference evidence="2" key="1">
    <citation type="journal article" date="2023" name="Mol. Phylogenet. Evol.">
        <title>Genome-scale phylogeny and comparative genomics of the fungal order Sordariales.</title>
        <authorList>
            <person name="Hensen N."/>
            <person name="Bonometti L."/>
            <person name="Westerberg I."/>
            <person name="Brannstrom I.O."/>
            <person name="Guillou S."/>
            <person name="Cros-Aarteil S."/>
            <person name="Calhoun S."/>
            <person name="Haridas S."/>
            <person name="Kuo A."/>
            <person name="Mondo S."/>
            <person name="Pangilinan J."/>
            <person name="Riley R."/>
            <person name="LaButti K."/>
            <person name="Andreopoulos B."/>
            <person name="Lipzen A."/>
            <person name="Chen C."/>
            <person name="Yan M."/>
            <person name="Daum C."/>
            <person name="Ng V."/>
            <person name="Clum A."/>
            <person name="Steindorff A."/>
            <person name="Ohm R.A."/>
            <person name="Martin F."/>
            <person name="Silar P."/>
            <person name="Natvig D.O."/>
            <person name="Lalanne C."/>
            <person name="Gautier V."/>
            <person name="Ament-Velasquez S.L."/>
            <person name="Kruys A."/>
            <person name="Hutchinson M.I."/>
            <person name="Powell A.J."/>
            <person name="Barry K."/>
            <person name="Miller A.N."/>
            <person name="Grigoriev I.V."/>
            <person name="Debuchy R."/>
            <person name="Gladieux P."/>
            <person name="Hiltunen Thoren M."/>
            <person name="Johannesson H."/>
        </authorList>
    </citation>
    <scope>NUCLEOTIDE SEQUENCE</scope>
    <source>
        <strain evidence="2">FGSC 1904</strain>
    </source>
</reference>
<organism evidence="2 3">
    <name type="scientific">Sordaria brevicollis</name>
    <dbReference type="NCBI Taxonomy" id="83679"/>
    <lineage>
        <taxon>Eukaryota</taxon>
        <taxon>Fungi</taxon>
        <taxon>Dikarya</taxon>
        <taxon>Ascomycota</taxon>
        <taxon>Pezizomycotina</taxon>
        <taxon>Sordariomycetes</taxon>
        <taxon>Sordariomycetidae</taxon>
        <taxon>Sordariales</taxon>
        <taxon>Sordariaceae</taxon>
        <taxon>Sordaria</taxon>
    </lineage>
</organism>
<gene>
    <name evidence="2" type="ORF">B0T20DRAFT_434669</name>
</gene>
<name>A0AAE0PHA9_SORBR</name>
<protein>
    <submittedName>
        <fullName evidence="2">Uncharacterized protein</fullName>
    </submittedName>
</protein>
<sequence>MERLDNMSTPVDSNSEINNDENMKSETEVSSGNQGQGFVYQELSARITNPVKLAALLRAQFGDGQYEVSMIRSVYNVGTPRRLSLTEISLCRGL</sequence>
<feature type="compositionally biased region" description="Polar residues" evidence="1">
    <location>
        <begin position="1"/>
        <end position="17"/>
    </location>
</feature>
<feature type="region of interest" description="Disordered" evidence="1">
    <location>
        <begin position="1"/>
        <end position="34"/>
    </location>
</feature>
<keyword evidence="3" id="KW-1185">Reference proteome</keyword>
<dbReference type="AlphaFoldDB" id="A0AAE0PHA9"/>
<proteinExistence type="predicted"/>
<evidence type="ECO:0000313" key="2">
    <source>
        <dbReference type="EMBL" id="KAK3400006.1"/>
    </source>
</evidence>
<evidence type="ECO:0000256" key="1">
    <source>
        <dbReference type="SAM" id="MobiDB-lite"/>
    </source>
</evidence>
<evidence type="ECO:0000313" key="3">
    <source>
        <dbReference type="Proteomes" id="UP001281003"/>
    </source>
</evidence>
<comment type="caution">
    <text evidence="2">The sequence shown here is derived from an EMBL/GenBank/DDBJ whole genome shotgun (WGS) entry which is preliminary data.</text>
</comment>
<accession>A0AAE0PHA9</accession>
<reference evidence="2" key="2">
    <citation type="submission" date="2023-07" db="EMBL/GenBank/DDBJ databases">
        <authorList>
            <consortium name="Lawrence Berkeley National Laboratory"/>
            <person name="Haridas S."/>
            <person name="Hensen N."/>
            <person name="Bonometti L."/>
            <person name="Westerberg I."/>
            <person name="Brannstrom I.O."/>
            <person name="Guillou S."/>
            <person name="Cros-Aarteil S."/>
            <person name="Calhoun S."/>
            <person name="Kuo A."/>
            <person name="Mondo S."/>
            <person name="Pangilinan J."/>
            <person name="Riley R."/>
            <person name="LaButti K."/>
            <person name="Andreopoulos B."/>
            <person name="Lipzen A."/>
            <person name="Chen C."/>
            <person name="Yanf M."/>
            <person name="Daum C."/>
            <person name="Ng V."/>
            <person name="Clum A."/>
            <person name="Steindorff A."/>
            <person name="Ohm R."/>
            <person name="Martin F."/>
            <person name="Silar P."/>
            <person name="Natvig D."/>
            <person name="Lalanne C."/>
            <person name="Gautier V."/>
            <person name="Ament-velasquez S.L."/>
            <person name="Kruys A."/>
            <person name="Hutchinson M.I."/>
            <person name="Powell A.J."/>
            <person name="Barry K."/>
            <person name="Miller A.N."/>
            <person name="Grigoriev I.V."/>
            <person name="Debuchy R."/>
            <person name="Gladieux P."/>
            <person name="Thoren M.H."/>
            <person name="Johannesson H."/>
        </authorList>
    </citation>
    <scope>NUCLEOTIDE SEQUENCE</scope>
    <source>
        <strain evidence="2">FGSC 1904</strain>
    </source>
</reference>